<evidence type="ECO:0000313" key="1">
    <source>
        <dbReference type="EMBL" id="NJC28425.1"/>
    </source>
</evidence>
<dbReference type="RefSeq" id="WP_168040435.1">
    <property type="nucleotide sequence ID" value="NZ_JAATJH010000012.1"/>
</dbReference>
<accession>A0ABX0XGI1</accession>
<comment type="caution">
    <text evidence="1">The sequence shown here is derived from an EMBL/GenBank/DDBJ whole genome shotgun (WGS) entry which is preliminary data.</text>
</comment>
<dbReference type="Proteomes" id="UP000770785">
    <property type="component" value="Unassembled WGS sequence"/>
</dbReference>
<name>A0ABX0XGI1_9BACT</name>
<gene>
    <name evidence="1" type="ORF">GGR27_003948</name>
</gene>
<reference evidence="1 2" key="1">
    <citation type="submission" date="2020-03" db="EMBL/GenBank/DDBJ databases">
        <title>Genomic Encyclopedia of Type Strains, Phase IV (KMG-IV): sequencing the most valuable type-strain genomes for metagenomic binning, comparative biology and taxonomic classification.</title>
        <authorList>
            <person name="Goeker M."/>
        </authorList>
    </citation>
    <scope>NUCLEOTIDE SEQUENCE [LARGE SCALE GENOMIC DNA]</scope>
    <source>
        <strain evidence="1 2">DSM 105096</strain>
    </source>
</reference>
<evidence type="ECO:0000313" key="2">
    <source>
        <dbReference type="Proteomes" id="UP000770785"/>
    </source>
</evidence>
<sequence length="221" mass="25081">MATRQEILLTLRDVVRRIYDHRRDATAGLSRVSREEKSGVAELVILLDRIRQAEPFPDFGSEQEETLRELAELAPDEARDRLRTWVENFAPLPPPPAPATAPLSPHPNGIPLTSPGNTRMLMNLHHFHTRLTRARLRLLREQDPYDQAAYKTARNNWHLAYAAYKPRLTTDRITATPVQNEEMLGLVTNLKTVDGPGFPTLLKSAADLVREYIFGPDTFVV</sequence>
<proteinExistence type="predicted"/>
<dbReference type="EMBL" id="JAATJH010000012">
    <property type="protein sequence ID" value="NJC28425.1"/>
    <property type="molecule type" value="Genomic_DNA"/>
</dbReference>
<protein>
    <submittedName>
        <fullName evidence="1">Uncharacterized protein</fullName>
    </submittedName>
</protein>
<keyword evidence="2" id="KW-1185">Reference proteome</keyword>
<organism evidence="1 2">
    <name type="scientific">Neolewinella antarctica</name>
    <dbReference type="NCBI Taxonomy" id="442734"/>
    <lineage>
        <taxon>Bacteria</taxon>
        <taxon>Pseudomonadati</taxon>
        <taxon>Bacteroidota</taxon>
        <taxon>Saprospiria</taxon>
        <taxon>Saprospirales</taxon>
        <taxon>Lewinellaceae</taxon>
        <taxon>Neolewinella</taxon>
    </lineage>
</organism>